<evidence type="ECO:0000313" key="7">
    <source>
        <dbReference type="Proteomes" id="UP000196531"/>
    </source>
</evidence>
<evidence type="ECO:0000256" key="1">
    <source>
        <dbReference type="ARBA" id="ARBA00005495"/>
    </source>
</evidence>
<dbReference type="InterPro" id="IPR011057">
    <property type="entry name" value="Mss4-like_sf"/>
</dbReference>
<dbReference type="PANTHER" id="PTHR33337">
    <property type="entry name" value="GFA DOMAIN-CONTAINING PROTEIN"/>
    <property type="match status" value="1"/>
</dbReference>
<dbReference type="PANTHER" id="PTHR33337:SF40">
    <property type="entry name" value="CENP-V_GFA DOMAIN-CONTAINING PROTEIN-RELATED"/>
    <property type="match status" value="1"/>
</dbReference>
<comment type="caution">
    <text evidence="6">The sequence shown here is derived from an EMBL/GenBank/DDBJ whole genome shotgun (WGS) entry which is preliminary data.</text>
</comment>
<dbReference type="PROSITE" id="PS51891">
    <property type="entry name" value="CENP_V_GFA"/>
    <property type="match status" value="1"/>
</dbReference>
<dbReference type="Gene3D" id="3.90.1590.10">
    <property type="entry name" value="glutathione-dependent formaldehyde- activating enzyme (gfa)"/>
    <property type="match status" value="1"/>
</dbReference>
<comment type="similarity">
    <text evidence="1">Belongs to the Gfa family.</text>
</comment>
<keyword evidence="4" id="KW-0456">Lyase</keyword>
<dbReference type="Proteomes" id="UP000196531">
    <property type="component" value="Unassembled WGS sequence"/>
</dbReference>
<dbReference type="SUPFAM" id="SSF51316">
    <property type="entry name" value="Mss4-like"/>
    <property type="match status" value="1"/>
</dbReference>
<organism evidence="6 7">
    <name type="scientific">Halobacteriovorax marinus</name>
    <dbReference type="NCBI Taxonomy" id="97084"/>
    <lineage>
        <taxon>Bacteria</taxon>
        <taxon>Pseudomonadati</taxon>
        <taxon>Bdellovibrionota</taxon>
        <taxon>Bacteriovoracia</taxon>
        <taxon>Bacteriovoracales</taxon>
        <taxon>Halobacteriovoraceae</taxon>
        <taxon>Halobacteriovorax</taxon>
    </lineage>
</organism>
<keyword evidence="3" id="KW-0862">Zinc</keyword>
<evidence type="ECO:0000256" key="4">
    <source>
        <dbReference type="ARBA" id="ARBA00023239"/>
    </source>
</evidence>
<reference evidence="7" key="1">
    <citation type="journal article" date="2017" name="Proc. Natl. Acad. Sci. U.S.A.">
        <title>Simulation of Deepwater Horizon oil plume reveals substrate specialization within a complex community of hydrocarbon-degraders.</title>
        <authorList>
            <person name="Hu P."/>
            <person name="Dubinsky E.A."/>
            <person name="Probst A.J."/>
            <person name="Wang J."/>
            <person name="Sieber C.M.K."/>
            <person name="Tom L.M."/>
            <person name="Gardinali P."/>
            <person name="Banfield J.F."/>
            <person name="Atlas R.M."/>
            <person name="Andersen G.L."/>
        </authorList>
    </citation>
    <scope>NUCLEOTIDE SEQUENCE [LARGE SCALE GENOMIC DNA]</scope>
</reference>
<evidence type="ECO:0000256" key="3">
    <source>
        <dbReference type="ARBA" id="ARBA00022833"/>
    </source>
</evidence>
<evidence type="ECO:0000259" key="5">
    <source>
        <dbReference type="PROSITE" id="PS51891"/>
    </source>
</evidence>
<protein>
    <recommendedName>
        <fullName evidence="5">CENP-V/GFA domain-containing protein</fullName>
    </recommendedName>
</protein>
<evidence type="ECO:0000313" key="6">
    <source>
        <dbReference type="EMBL" id="OUR95406.1"/>
    </source>
</evidence>
<feature type="domain" description="CENP-V/GFA" evidence="5">
    <location>
        <begin position="2"/>
        <end position="120"/>
    </location>
</feature>
<dbReference type="InterPro" id="IPR006913">
    <property type="entry name" value="CENP-V/GFA"/>
</dbReference>
<dbReference type="GO" id="GO:0046872">
    <property type="term" value="F:metal ion binding"/>
    <property type="evidence" value="ECO:0007669"/>
    <property type="project" value="UniProtKB-KW"/>
</dbReference>
<gene>
    <name evidence="6" type="ORF">A9Q84_16360</name>
</gene>
<accession>A0A1Y5F4A3</accession>
<proteinExistence type="inferred from homology"/>
<keyword evidence="2" id="KW-0479">Metal-binding</keyword>
<name>A0A1Y5F4A3_9BACT</name>
<dbReference type="EMBL" id="MAAO01000008">
    <property type="protein sequence ID" value="OUR95406.1"/>
    <property type="molecule type" value="Genomic_DNA"/>
</dbReference>
<dbReference type="AlphaFoldDB" id="A0A1Y5F4A3"/>
<sequence length="132" mass="14634">MLKGSCLCGKIAFEAEDIPNMVFNCHCSRCRKAHGSAFATQVFAQKESLKFIKGRELLKEFTKDQGIRTFCSECGSRLMNYGVEGTDYLSVAISAIDEPSNIAPVADCFVTDKFGWSCLDEGIKHFDALPEF</sequence>
<evidence type="ECO:0000256" key="2">
    <source>
        <dbReference type="ARBA" id="ARBA00022723"/>
    </source>
</evidence>
<dbReference type="Pfam" id="PF04828">
    <property type="entry name" value="GFA"/>
    <property type="match status" value="1"/>
</dbReference>
<dbReference type="GO" id="GO:0016846">
    <property type="term" value="F:carbon-sulfur lyase activity"/>
    <property type="evidence" value="ECO:0007669"/>
    <property type="project" value="InterPro"/>
</dbReference>